<reference evidence="2" key="1">
    <citation type="journal article" date="2006" name="Appl. Environ. Microbiol.">
        <title>Characterization of novel carbazole catabolism genes from gram-positive carbazole degrader Nocardioides aromaticivorans IC177.</title>
        <authorList>
            <person name="Inoue K."/>
            <person name="Habe H."/>
            <person name="Yamane H."/>
            <person name="Nojiri H."/>
        </authorList>
    </citation>
    <scope>NUCLEOTIDE SEQUENCE</scope>
    <source>
        <strain evidence="2">IC177</strain>
    </source>
</reference>
<sequence length="176" mass="18416">MVAAAYLSSRSKSVCVAPVTISCTLFVDSANVSFCAVIQEAGCSPAVTTKRGLSPKSRSDATSRAESPPRRYSSTVPRSQPACAVLGRISSRESGGSVPQSSLPDHAGQPYASRERRQGGNSADGVIGARVGRRDNRLSRVLPPTPSLARTLRTLSKCPLDTGSGPLLALSGYLFH</sequence>
<feature type="region of interest" description="Disordered" evidence="1">
    <location>
        <begin position="47"/>
        <end position="144"/>
    </location>
</feature>
<accession>Q2HWH4</accession>
<evidence type="ECO:0000313" key="2">
    <source>
        <dbReference type="EMBL" id="BAE79504.1"/>
    </source>
</evidence>
<evidence type="ECO:0000256" key="1">
    <source>
        <dbReference type="SAM" id="MobiDB-lite"/>
    </source>
</evidence>
<feature type="compositionally biased region" description="Polar residues" evidence="1">
    <location>
        <begin position="92"/>
        <end position="103"/>
    </location>
</feature>
<dbReference type="AlphaFoldDB" id="Q2HWH4"/>
<organism evidence="2">
    <name type="scientific">Nocardioides aromaticivorans</name>
    <dbReference type="NCBI Taxonomy" id="200618"/>
    <lineage>
        <taxon>Bacteria</taxon>
        <taxon>Bacillati</taxon>
        <taxon>Actinomycetota</taxon>
        <taxon>Actinomycetes</taxon>
        <taxon>Propionibacteriales</taxon>
        <taxon>Nocardioidaceae</taxon>
        <taxon>Nocardioides</taxon>
    </lineage>
</organism>
<feature type="compositionally biased region" description="Basic and acidic residues" evidence="1">
    <location>
        <begin position="57"/>
        <end position="69"/>
    </location>
</feature>
<dbReference type="EMBL" id="AB244528">
    <property type="protein sequence ID" value="BAE79504.1"/>
    <property type="molecule type" value="Genomic_DNA"/>
</dbReference>
<name>Q2HWH4_9ACTN</name>
<proteinExistence type="predicted"/>
<protein>
    <submittedName>
        <fullName evidence="2">Uncharacterized protein</fullName>
    </submittedName>
</protein>